<evidence type="ECO:0000313" key="1">
    <source>
        <dbReference type="EMBL" id="KAA1166989.1"/>
    </source>
</evidence>
<dbReference type="EMBL" id="SEUJ01000018">
    <property type="protein sequence ID" value="KAA1166989.1"/>
    <property type="molecule type" value="Genomic_DNA"/>
</dbReference>
<comment type="caution">
    <text evidence="1">The sequence shown here is derived from an EMBL/GenBank/DDBJ whole genome shotgun (WGS) entry which is preliminary data.</text>
</comment>
<organism evidence="1 2">
    <name type="scientific">Pseudoalteromonas fuliginea</name>
    <dbReference type="NCBI Taxonomy" id="1872678"/>
    <lineage>
        <taxon>Bacteria</taxon>
        <taxon>Pseudomonadati</taxon>
        <taxon>Pseudomonadota</taxon>
        <taxon>Gammaproteobacteria</taxon>
        <taxon>Alteromonadales</taxon>
        <taxon>Pseudoalteromonadaceae</taxon>
        <taxon>Pseudoalteromonas</taxon>
    </lineage>
</organism>
<reference evidence="1 2" key="1">
    <citation type="submission" date="2019-01" db="EMBL/GenBank/DDBJ databases">
        <title>Genome sequences of marine Pseudoalteromonas species.</title>
        <authorList>
            <person name="Boraston A.B."/>
            <person name="Hehemann J.-H."/>
            <person name="Vickers C.J."/>
            <person name="Salama-Alber O."/>
            <person name="Abe K."/>
            <person name="Hettle A.J."/>
        </authorList>
    </citation>
    <scope>NUCLEOTIDE SEQUENCE [LARGE SCALE GENOMIC DNA]</scope>
    <source>
        <strain evidence="1 2">PS47</strain>
    </source>
</reference>
<gene>
    <name evidence="1" type="ORF">EU509_00105</name>
</gene>
<dbReference type="RefSeq" id="WP_149604807.1">
    <property type="nucleotide sequence ID" value="NZ_JBBMQV010000037.1"/>
</dbReference>
<evidence type="ECO:0000313" key="2">
    <source>
        <dbReference type="Proteomes" id="UP000322915"/>
    </source>
</evidence>
<sequence length="99" mass="11502">MSKFKIPVKWIENQLPVQPGLYFVASRYKTGFGSYDYMDWDGEQWLKDESITVVGWVALCDFLKLIDAGWPLGDDEDKEFDESFLKYKSEDDGGFVEVK</sequence>
<protein>
    <submittedName>
        <fullName evidence="1">Uncharacterized protein</fullName>
    </submittedName>
</protein>
<dbReference type="Proteomes" id="UP000322915">
    <property type="component" value="Unassembled WGS sequence"/>
</dbReference>
<proteinExistence type="predicted"/>
<keyword evidence="2" id="KW-1185">Reference proteome</keyword>
<accession>A0ABQ6RNM5</accession>
<name>A0ABQ6RNM5_9GAMM</name>